<dbReference type="KEGG" id="rti:DC20_05290"/>
<reference evidence="2 3" key="1">
    <citation type="submission" date="2015-08" db="EMBL/GenBank/DDBJ databases">
        <title>Complete genome sequence of Rufibacter tibetensis strain 1351t, a radiation-resistant bacterium from tibet plateau.</title>
        <authorList>
            <person name="Dai J."/>
        </authorList>
    </citation>
    <scope>NUCLEOTIDE SEQUENCE [LARGE SCALE GENOMIC DNA]</scope>
    <source>
        <strain evidence="2 3">1351</strain>
    </source>
</reference>
<feature type="region of interest" description="Disordered" evidence="1">
    <location>
        <begin position="31"/>
        <end position="108"/>
    </location>
</feature>
<dbReference type="EMBL" id="CP012643">
    <property type="protein sequence ID" value="ALJ01232.1"/>
    <property type="molecule type" value="Genomic_DNA"/>
</dbReference>
<evidence type="ECO:0000313" key="3">
    <source>
        <dbReference type="Proteomes" id="UP000061382"/>
    </source>
</evidence>
<evidence type="ECO:0000256" key="1">
    <source>
        <dbReference type="SAM" id="MobiDB-lite"/>
    </source>
</evidence>
<feature type="region of interest" description="Disordered" evidence="1">
    <location>
        <begin position="1"/>
        <end position="20"/>
    </location>
</feature>
<gene>
    <name evidence="2" type="ORF">DC20_05290</name>
</gene>
<organism evidence="2 3">
    <name type="scientific">Rufibacter tibetensis</name>
    <dbReference type="NCBI Taxonomy" id="512763"/>
    <lineage>
        <taxon>Bacteria</taxon>
        <taxon>Pseudomonadati</taxon>
        <taxon>Bacteroidota</taxon>
        <taxon>Cytophagia</taxon>
        <taxon>Cytophagales</taxon>
        <taxon>Hymenobacteraceae</taxon>
        <taxon>Rufibacter</taxon>
    </lineage>
</organism>
<keyword evidence="3" id="KW-1185">Reference proteome</keyword>
<feature type="compositionally biased region" description="Polar residues" evidence="1">
    <location>
        <begin position="7"/>
        <end position="20"/>
    </location>
</feature>
<dbReference type="STRING" id="512763.DC20_05290"/>
<evidence type="ECO:0000313" key="2">
    <source>
        <dbReference type="EMBL" id="ALJ01232.1"/>
    </source>
</evidence>
<feature type="compositionally biased region" description="Pro residues" evidence="1">
    <location>
        <begin position="67"/>
        <end position="79"/>
    </location>
</feature>
<name>A0A0P0D2A2_9BACT</name>
<dbReference type="PATRIC" id="fig|512763.3.peg.1171"/>
<sequence length="108" mass="10409">MPVGSPAVTTPSPAATVGQPVQVSTQPAVAAGLNPAHGQPGHRCDIQVGAPLSSPARPASVTGPAPVGLPPAPVLPTGPPISTAKGLNPPHGQPGHDCSIPVGAPLKK</sequence>
<dbReference type="Proteomes" id="UP000061382">
    <property type="component" value="Chromosome"/>
</dbReference>
<protein>
    <submittedName>
        <fullName evidence="2">Uncharacterized protein</fullName>
    </submittedName>
</protein>
<proteinExistence type="predicted"/>
<accession>A0A0P0D2A2</accession>
<dbReference type="AlphaFoldDB" id="A0A0P0D2A2"/>